<name>A0A6C0JQV1_9ZZZZ</name>
<proteinExistence type="predicted"/>
<dbReference type="AlphaFoldDB" id="A0A6C0JQV1"/>
<protein>
    <submittedName>
        <fullName evidence="1">Uncharacterized protein</fullName>
    </submittedName>
</protein>
<organism evidence="1">
    <name type="scientific">viral metagenome</name>
    <dbReference type="NCBI Taxonomy" id="1070528"/>
    <lineage>
        <taxon>unclassified sequences</taxon>
        <taxon>metagenomes</taxon>
        <taxon>organismal metagenomes</taxon>
    </lineage>
</organism>
<reference evidence="1" key="1">
    <citation type="journal article" date="2020" name="Nature">
        <title>Giant virus diversity and host interactions through global metagenomics.</title>
        <authorList>
            <person name="Schulz F."/>
            <person name="Roux S."/>
            <person name="Paez-Espino D."/>
            <person name="Jungbluth S."/>
            <person name="Walsh D.A."/>
            <person name="Denef V.J."/>
            <person name="McMahon K.D."/>
            <person name="Konstantinidis K.T."/>
            <person name="Eloe-Fadrosh E.A."/>
            <person name="Kyrpides N.C."/>
            <person name="Woyke T."/>
        </authorList>
    </citation>
    <scope>NUCLEOTIDE SEQUENCE</scope>
    <source>
        <strain evidence="1">GVMAG-S-1040241-154</strain>
    </source>
</reference>
<accession>A0A6C0JQV1</accession>
<dbReference type="EMBL" id="MN740684">
    <property type="protein sequence ID" value="QHU07261.1"/>
    <property type="molecule type" value="Genomic_DNA"/>
</dbReference>
<sequence length="74" mass="8854">MNHNYWLRSSKNKENNTSFSCPCGGGQSCIVDRRLNNDWVHEDEVFKNNNLPLRKHCFQQYYNSQYNALFNSNY</sequence>
<evidence type="ECO:0000313" key="1">
    <source>
        <dbReference type="EMBL" id="QHU07261.1"/>
    </source>
</evidence>